<reference evidence="2" key="1">
    <citation type="submission" date="2013-03" db="EMBL/GenBank/DDBJ databases">
        <title>The Genome Sequence of Anopheles minimus MINIMUS1.</title>
        <authorList>
            <consortium name="The Broad Institute Genomics Platform"/>
            <person name="Neafsey D.E."/>
            <person name="Walton C."/>
            <person name="Walker B."/>
            <person name="Young S.K."/>
            <person name="Zeng Q."/>
            <person name="Gargeya S."/>
            <person name="Fitzgerald M."/>
            <person name="Haas B."/>
            <person name="Abouelleil A."/>
            <person name="Allen A.W."/>
            <person name="Alvarado L."/>
            <person name="Arachchi H.M."/>
            <person name="Berlin A.M."/>
            <person name="Chapman S.B."/>
            <person name="Gainer-Dewar J."/>
            <person name="Goldberg J."/>
            <person name="Griggs A."/>
            <person name="Gujja S."/>
            <person name="Hansen M."/>
            <person name="Howarth C."/>
            <person name="Imamovic A."/>
            <person name="Ireland A."/>
            <person name="Larimer J."/>
            <person name="McCowan C."/>
            <person name="Murphy C."/>
            <person name="Pearson M."/>
            <person name="Poon T.W."/>
            <person name="Priest M."/>
            <person name="Roberts A."/>
            <person name="Saif S."/>
            <person name="Shea T."/>
            <person name="Sisk P."/>
            <person name="Sykes S."/>
            <person name="Wortman J."/>
            <person name="Nusbaum C."/>
            <person name="Birren B."/>
        </authorList>
    </citation>
    <scope>NUCLEOTIDE SEQUENCE [LARGE SCALE GENOMIC DNA]</scope>
    <source>
        <strain evidence="2">MINIMUS1</strain>
    </source>
</reference>
<protein>
    <submittedName>
        <fullName evidence="1">Uncharacterized protein</fullName>
    </submittedName>
</protein>
<evidence type="ECO:0000313" key="2">
    <source>
        <dbReference type="Proteomes" id="UP000075920"/>
    </source>
</evidence>
<dbReference type="Proteomes" id="UP000075920">
    <property type="component" value="Unassembled WGS sequence"/>
</dbReference>
<dbReference type="AlphaFoldDB" id="A0A182VPW2"/>
<evidence type="ECO:0000313" key="1">
    <source>
        <dbReference type="EnsemblMetazoa" id="AMIN000091-PA"/>
    </source>
</evidence>
<sequence>MPQRRGWRQPKQDHSVYVQQLFKDFLMRNNEVPTTAVPNDARTNFGRPDPNIAEQRKQPGIFDRAVYARFERNTNSGSFIRQQSTNRSKTGLMRWIDQQRNNRPQRNGQKVSRLDDYLNLPGNFFSGTEHMKLPFEGADRTIGNVTYNFVPPATSTPFDRMASFGVSGVLSDPEELQSNPLSRSKPTSSITSRAWEIFLKNCEEYLTGVTKEHERASELMHQRKELGILFKTDDSNIPVHQKDGPEVRIDYSYKATPTIVTKHNDVIGGPFSSGRDNLSSINQHYFLNSRTCDLMSLETSMEITDPFPVTLDDPIPEQDPIPIKHQKRNNVTFLIEPNSQINFKPSSVPAGLDSNHDDDILLTASPPSPNLSSSRRRCLYEESTFLLDRVPSDDTLMEKLDALLEDEEFNIQGNTDHEFDFCTPANQPTMNISFPSQLRIINNPTDDSIVANAEFTNTPLHSQDLMMAPTIQNFRELLF</sequence>
<keyword evidence="2" id="KW-1185">Reference proteome</keyword>
<name>A0A182VPW2_9DIPT</name>
<accession>A0A182VPW2</accession>
<dbReference type="EnsemblMetazoa" id="AMIN000091-RA">
    <property type="protein sequence ID" value="AMIN000091-PA"/>
    <property type="gene ID" value="AMIN000091"/>
</dbReference>
<dbReference type="VEuPathDB" id="VectorBase:AMIN000091"/>
<reference evidence="1" key="2">
    <citation type="submission" date="2020-05" db="UniProtKB">
        <authorList>
            <consortium name="EnsemblMetazoa"/>
        </authorList>
    </citation>
    <scope>IDENTIFICATION</scope>
    <source>
        <strain evidence="1">MINIMUS1</strain>
    </source>
</reference>
<organism evidence="1 2">
    <name type="scientific">Anopheles minimus</name>
    <dbReference type="NCBI Taxonomy" id="112268"/>
    <lineage>
        <taxon>Eukaryota</taxon>
        <taxon>Metazoa</taxon>
        <taxon>Ecdysozoa</taxon>
        <taxon>Arthropoda</taxon>
        <taxon>Hexapoda</taxon>
        <taxon>Insecta</taxon>
        <taxon>Pterygota</taxon>
        <taxon>Neoptera</taxon>
        <taxon>Endopterygota</taxon>
        <taxon>Diptera</taxon>
        <taxon>Nematocera</taxon>
        <taxon>Culicoidea</taxon>
        <taxon>Culicidae</taxon>
        <taxon>Anophelinae</taxon>
        <taxon>Anopheles</taxon>
    </lineage>
</organism>
<proteinExistence type="predicted"/>